<accession>A0A6G9Y760</accession>
<dbReference type="InterPro" id="IPR004927">
    <property type="entry name" value="MerB"/>
</dbReference>
<dbReference type="RefSeq" id="WP_167472068.1">
    <property type="nucleotide sequence ID" value="NZ_CP046172.1"/>
</dbReference>
<evidence type="ECO:0008006" key="3">
    <source>
        <dbReference type="Google" id="ProtNLM"/>
    </source>
</evidence>
<dbReference type="InterPro" id="IPR053717">
    <property type="entry name" value="MerB_lyase_sf"/>
</dbReference>
<dbReference type="Proteomes" id="UP000503540">
    <property type="component" value="Chromosome"/>
</dbReference>
<evidence type="ECO:0000313" key="2">
    <source>
        <dbReference type="Proteomes" id="UP000503540"/>
    </source>
</evidence>
<dbReference type="Pfam" id="PF03243">
    <property type="entry name" value="MerB"/>
    <property type="match status" value="1"/>
</dbReference>
<gene>
    <name evidence="1" type="ORF">F5544_04905</name>
</gene>
<proteinExistence type="predicted"/>
<dbReference type="GO" id="GO:0018836">
    <property type="term" value="F:alkylmercury lyase activity"/>
    <property type="evidence" value="ECO:0007669"/>
    <property type="project" value="InterPro"/>
</dbReference>
<protein>
    <recommendedName>
        <fullName evidence="3">Alkylmercury lyase</fullName>
    </recommendedName>
</protein>
<reference evidence="1 2" key="1">
    <citation type="journal article" date="2019" name="ACS Chem. Biol.">
        <title>Identification and Mobilization of a Cryptic Antibiotic Biosynthesis Gene Locus from a Human-Pathogenic Nocardia Isolate.</title>
        <authorList>
            <person name="Herisse M."/>
            <person name="Ishida K."/>
            <person name="Porter J.L."/>
            <person name="Howden B."/>
            <person name="Hertweck C."/>
            <person name="Stinear T.P."/>
            <person name="Pidot S.J."/>
        </authorList>
    </citation>
    <scope>NUCLEOTIDE SEQUENCE [LARGE SCALE GENOMIC DNA]</scope>
    <source>
        <strain evidence="1 2">AUSMDU00012717</strain>
    </source>
</reference>
<keyword evidence="2" id="KW-1185">Reference proteome</keyword>
<dbReference type="SUPFAM" id="SSF160387">
    <property type="entry name" value="NosL/MerB-like"/>
    <property type="match status" value="1"/>
</dbReference>
<name>A0A6G9Y760_9NOCA</name>
<dbReference type="AlphaFoldDB" id="A0A6G9Y760"/>
<dbReference type="EMBL" id="CP046172">
    <property type="protein sequence ID" value="QIS08893.1"/>
    <property type="molecule type" value="Genomic_DNA"/>
</dbReference>
<evidence type="ECO:0000313" key="1">
    <source>
        <dbReference type="EMBL" id="QIS08893.1"/>
    </source>
</evidence>
<dbReference type="KEGG" id="nah:F5544_04905"/>
<organism evidence="1 2">
    <name type="scientific">Nocardia arthritidis</name>
    <dbReference type="NCBI Taxonomy" id="228602"/>
    <lineage>
        <taxon>Bacteria</taxon>
        <taxon>Bacillati</taxon>
        <taxon>Actinomycetota</taxon>
        <taxon>Actinomycetes</taxon>
        <taxon>Mycobacteriales</taxon>
        <taxon>Nocardiaceae</taxon>
        <taxon>Nocardia</taxon>
    </lineage>
</organism>
<sequence length="219" mass="23879">MPDHTDLRSGDFDAAWRAAIADNRLRTDFAAAVIRLTRIGARPVPLTELAAEMHRSVPEITAFVTEYGGGPMRIADGMVYHDHPNEPGPATRWTVHVGERTIYSETGCAPDLFAAAHWLDEQLTVEATCPVTGTPIRVRIGPDGADAEPASTVVSVLNPCGPEFHDIAEQTFTELDEQICSEQTFFASQAAAGQWQAANPGGRLFTVAQLHDWIRRIGF</sequence>
<dbReference type="Gene3D" id="3.30.450.410">
    <property type="match status" value="1"/>
</dbReference>